<evidence type="ECO:0000256" key="8">
    <source>
        <dbReference type="SAM" id="Phobius"/>
    </source>
</evidence>
<dbReference type="SUPFAM" id="SSF81345">
    <property type="entry name" value="ABC transporter involved in vitamin B12 uptake, BtuC"/>
    <property type="match status" value="1"/>
</dbReference>
<dbReference type="Pfam" id="PF01032">
    <property type="entry name" value="FecCD"/>
    <property type="match status" value="1"/>
</dbReference>
<feature type="transmembrane region" description="Helical" evidence="8">
    <location>
        <begin position="73"/>
        <end position="92"/>
    </location>
</feature>
<dbReference type="PANTHER" id="PTHR30472:SF70">
    <property type="entry name" value="MOLYBDATE IMPORT SYSTEM PERMEASE PROTEIN MOLB"/>
    <property type="match status" value="1"/>
</dbReference>
<feature type="transmembrane region" description="Helical" evidence="8">
    <location>
        <begin position="43"/>
        <end position="61"/>
    </location>
</feature>
<keyword evidence="7 8" id="KW-0472">Membrane</keyword>
<dbReference type="AlphaFoldDB" id="A0A177EAK2"/>
<dbReference type="Proteomes" id="UP000076964">
    <property type="component" value="Unassembled WGS sequence"/>
</dbReference>
<organism evidence="9 10">
    <name type="scientific">Thermodesulfatator autotrophicus</name>
    <dbReference type="NCBI Taxonomy" id="1795632"/>
    <lineage>
        <taxon>Bacteria</taxon>
        <taxon>Pseudomonadati</taxon>
        <taxon>Thermodesulfobacteriota</taxon>
        <taxon>Thermodesulfobacteria</taxon>
        <taxon>Thermodesulfobacteriales</taxon>
        <taxon>Thermodesulfatatoraceae</taxon>
        <taxon>Thermodesulfatator</taxon>
    </lineage>
</organism>
<dbReference type="GO" id="GO:0005886">
    <property type="term" value="C:plasma membrane"/>
    <property type="evidence" value="ECO:0007669"/>
    <property type="project" value="UniProtKB-SubCell"/>
</dbReference>
<feature type="transmembrane region" description="Helical" evidence="8">
    <location>
        <begin position="288"/>
        <end position="305"/>
    </location>
</feature>
<evidence type="ECO:0000256" key="7">
    <source>
        <dbReference type="ARBA" id="ARBA00023136"/>
    </source>
</evidence>
<comment type="subcellular location">
    <subcellularLocation>
        <location evidence="1">Cell membrane</location>
        <topology evidence="1">Multi-pass membrane protein</topology>
    </subcellularLocation>
</comment>
<sequence>MKQFLLFLCCLLVCLGALLIGPTGFLWPSNFNHLIIWEIRAPRILLAAICGAALASSGTALQAICKNPLVDPYLIGLSAGGALGCALAVAFFPFLPVPLAAFLGALLAAVLTYTLAYVQGGGESRLKLILAGVVVSAFLMAIVSLIKFLLDPHRLSEIVFWMMGTFALTRWETIKQTVPFMLSGIVVLFLLRYRLNVLSLPEEEVRTLGVSVARERGLIIMAVALTVGATVAAAGIIGWVGLMVPHIVRMFLGPENEKVLPGSLWLGAAIMVSADTLARSLTTMDLPVGILTALVGAPFFVYLLGKTSKEWS</sequence>
<keyword evidence="6 8" id="KW-1133">Transmembrane helix</keyword>
<evidence type="ECO:0000256" key="3">
    <source>
        <dbReference type="ARBA" id="ARBA00022448"/>
    </source>
</evidence>
<name>A0A177EAK2_9BACT</name>
<accession>A0A177EAK2</accession>
<evidence type="ECO:0000313" key="9">
    <source>
        <dbReference type="EMBL" id="OAG28766.1"/>
    </source>
</evidence>
<evidence type="ECO:0000313" key="10">
    <source>
        <dbReference type="Proteomes" id="UP000076964"/>
    </source>
</evidence>
<dbReference type="PANTHER" id="PTHR30472">
    <property type="entry name" value="FERRIC ENTEROBACTIN TRANSPORT SYSTEM PERMEASE PROTEIN"/>
    <property type="match status" value="1"/>
</dbReference>
<comment type="similarity">
    <text evidence="2">Belongs to the binding-protein-dependent transport system permease family. FecCD subfamily.</text>
</comment>
<dbReference type="InterPro" id="IPR000522">
    <property type="entry name" value="ABC_transptr_permease_BtuC"/>
</dbReference>
<dbReference type="OrthoDB" id="9782305at2"/>
<comment type="caution">
    <text evidence="9">The sequence shown here is derived from an EMBL/GenBank/DDBJ whole genome shotgun (WGS) entry which is preliminary data.</text>
</comment>
<keyword evidence="4" id="KW-1003">Cell membrane</keyword>
<evidence type="ECO:0000256" key="4">
    <source>
        <dbReference type="ARBA" id="ARBA00022475"/>
    </source>
</evidence>
<keyword evidence="5 8" id="KW-0812">Transmembrane</keyword>
<dbReference type="InterPro" id="IPR037294">
    <property type="entry name" value="ABC_BtuC-like"/>
</dbReference>
<dbReference type="GO" id="GO:0022857">
    <property type="term" value="F:transmembrane transporter activity"/>
    <property type="evidence" value="ECO:0007669"/>
    <property type="project" value="InterPro"/>
</dbReference>
<keyword evidence="10" id="KW-1185">Reference proteome</keyword>
<gene>
    <name evidence="9" type="ORF">TH606_00450</name>
</gene>
<dbReference type="CDD" id="cd06550">
    <property type="entry name" value="TM_ABC_iron-siderophores_like"/>
    <property type="match status" value="1"/>
</dbReference>
<reference evidence="9 10" key="1">
    <citation type="submission" date="2016-02" db="EMBL/GenBank/DDBJ databases">
        <title>Draft genome sequence of Thermodesulfatator sp. S606.</title>
        <authorList>
            <person name="Lai Q."/>
            <person name="Cao J."/>
            <person name="Dupont S."/>
            <person name="Shao Z."/>
            <person name="Jebbar M."/>
            <person name="Alain K."/>
        </authorList>
    </citation>
    <scope>NUCLEOTIDE SEQUENCE [LARGE SCALE GENOMIC DNA]</scope>
    <source>
        <strain evidence="9 10">S606</strain>
    </source>
</reference>
<protein>
    <submittedName>
        <fullName evidence="9">Iron transporter</fullName>
    </submittedName>
</protein>
<evidence type="ECO:0000256" key="2">
    <source>
        <dbReference type="ARBA" id="ARBA00007935"/>
    </source>
</evidence>
<evidence type="ECO:0000256" key="6">
    <source>
        <dbReference type="ARBA" id="ARBA00022989"/>
    </source>
</evidence>
<feature type="transmembrane region" description="Helical" evidence="8">
    <location>
        <begin position="98"/>
        <end position="116"/>
    </location>
</feature>
<dbReference type="Gene3D" id="1.10.3470.10">
    <property type="entry name" value="ABC transporter involved in vitamin B12 uptake, BtuC"/>
    <property type="match status" value="1"/>
</dbReference>
<dbReference type="FunFam" id="1.10.3470.10:FF:000001">
    <property type="entry name" value="Vitamin B12 ABC transporter permease BtuC"/>
    <property type="match status" value="1"/>
</dbReference>
<feature type="transmembrane region" description="Helical" evidence="8">
    <location>
        <begin position="178"/>
        <end position="195"/>
    </location>
</feature>
<proteinExistence type="inferred from homology"/>
<dbReference type="STRING" id="1795632.TH606_00450"/>
<evidence type="ECO:0000256" key="1">
    <source>
        <dbReference type="ARBA" id="ARBA00004651"/>
    </source>
</evidence>
<dbReference type="RefSeq" id="WP_068540466.1">
    <property type="nucleotide sequence ID" value="NZ_LSFI01000001.1"/>
</dbReference>
<dbReference type="EMBL" id="LSFI01000001">
    <property type="protein sequence ID" value="OAG28766.1"/>
    <property type="molecule type" value="Genomic_DNA"/>
</dbReference>
<dbReference type="GO" id="GO:0033214">
    <property type="term" value="P:siderophore-iron import into cell"/>
    <property type="evidence" value="ECO:0007669"/>
    <property type="project" value="TreeGrafter"/>
</dbReference>
<feature type="transmembrane region" description="Helical" evidence="8">
    <location>
        <begin position="128"/>
        <end position="149"/>
    </location>
</feature>
<feature type="transmembrane region" description="Helical" evidence="8">
    <location>
        <begin position="218"/>
        <end position="242"/>
    </location>
</feature>
<keyword evidence="3" id="KW-0813">Transport</keyword>
<evidence type="ECO:0000256" key="5">
    <source>
        <dbReference type="ARBA" id="ARBA00022692"/>
    </source>
</evidence>